<sequence length="307" mass="33594">MPVIHVNAHGARPLPAHGDDLCKTLKSALYATEIDAPVTVMVHGFKYTPFEPARSPHNHIFSLTPDQSRAKSVSWPRHLGFDHGTEGLCIGFGWDASGHIWRAYNQAADAGRALADLTHRLRALRPGVRINVVAHSLGARVMFCALPDMAPGALHRAILMTPAELSSRAAPALATPAGQTAQFLSVNSRENDLFDFMLESVMAPLRPSERSVGQNAPAHANWHDLQIDHADTLHTLDQLGHRIAPPLRRICHWSTYLRAGLFPLYRAVLDGSLPLNTLPAHTSPRWSRLLAPPRVTINLPFVGKTAS</sequence>
<dbReference type="OrthoDB" id="7303283at2"/>
<comment type="caution">
    <text evidence="1">The sequence shown here is derived from an EMBL/GenBank/DDBJ whole genome shotgun (WGS) entry which is preliminary data.</text>
</comment>
<dbReference type="Gene3D" id="3.40.50.1820">
    <property type="entry name" value="alpha/beta hydrolase"/>
    <property type="match status" value="1"/>
</dbReference>
<dbReference type="EMBL" id="AQQY01000001">
    <property type="protein sequence ID" value="KCV83268.1"/>
    <property type="molecule type" value="Genomic_DNA"/>
</dbReference>
<dbReference type="RefSeq" id="WP_035246850.1">
    <property type="nucleotide sequence ID" value="NZ_AQQY01000001.1"/>
</dbReference>
<dbReference type="eggNOG" id="COG1075">
    <property type="taxonomic scope" value="Bacteria"/>
</dbReference>
<keyword evidence="2" id="KW-1185">Reference proteome</keyword>
<evidence type="ECO:0008006" key="3">
    <source>
        <dbReference type="Google" id="ProtNLM"/>
    </source>
</evidence>
<evidence type="ECO:0000313" key="1">
    <source>
        <dbReference type="EMBL" id="KCV83268.1"/>
    </source>
</evidence>
<dbReference type="Pfam" id="PF05990">
    <property type="entry name" value="DUF900"/>
    <property type="match status" value="1"/>
</dbReference>
<reference evidence="1 2" key="1">
    <citation type="submission" date="2013-04" db="EMBL/GenBank/DDBJ databases">
        <title>Shimia sp. 22II-S11-Z10 Genome Sequencing.</title>
        <authorList>
            <person name="Lai Q."/>
            <person name="Li G."/>
            <person name="Shao Z."/>
        </authorList>
    </citation>
    <scope>NUCLEOTIDE SEQUENCE [LARGE SCALE GENOMIC DNA]</scope>
    <source>
        <strain evidence="2">22II-S11-Z10</strain>
    </source>
</reference>
<dbReference type="InterPro" id="IPR010297">
    <property type="entry name" value="DUF900_hydrolase"/>
</dbReference>
<evidence type="ECO:0000313" key="2">
    <source>
        <dbReference type="Proteomes" id="UP000024836"/>
    </source>
</evidence>
<proteinExistence type="predicted"/>
<dbReference type="SUPFAM" id="SSF53474">
    <property type="entry name" value="alpha/beta-Hydrolases"/>
    <property type="match status" value="1"/>
</dbReference>
<dbReference type="InterPro" id="IPR029058">
    <property type="entry name" value="AB_hydrolase_fold"/>
</dbReference>
<protein>
    <recommendedName>
        <fullName evidence="3">AB hydrolase-1 domain-containing protein</fullName>
    </recommendedName>
</protein>
<dbReference type="Proteomes" id="UP000024836">
    <property type="component" value="Unassembled WGS sequence"/>
</dbReference>
<name>A0A058ZP06_9RHOB</name>
<accession>A0A058ZP06</accession>
<organism evidence="1 2">
    <name type="scientific">Actibacterium atlanticum</name>
    <dbReference type="NCBI Taxonomy" id="1461693"/>
    <lineage>
        <taxon>Bacteria</taxon>
        <taxon>Pseudomonadati</taxon>
        <taxon>Pseudomonadota</taxon>
        <taxon>Alphaproteobacteria</taxon>
        <taxon>Rhodobacterales</taxon>
        <taxon>Roseobacteraceae</taxon>
        <taxon>Actibacterium</taxon>
    </lineage>
</organism>
<dbReference type="STRING" id="1461693.ATO10_00865"/>
<gene>
    <name evidence="1" type="ORF">ATO10_00865</name>
</gene>
<dbReference type="AlphaFoldDB" id="A0A058ZP06"/>